<dbReference type="GO" id="GO:0005874">
    <property type="term" value="C:microtubule"/>
    <property type="evidence" value="ECO:0007669"/>
    <property type="project" value="UniProtKB-KW"/>
</dbReference>
<evidence type="ECO:0000313" key="10">
    <source>
        <dbReference type="Proteomes" id="UP000770717"/>
    </source>
</evidence>
<dbReference type="SUPFAM" id="SSF52490">
    <property type="entry name" value="Tubulin nucleotide-binding domain-like"/>
    <property type="match status" value="1"/>
</dbReference>
<evidence type="ECO:0000256" key="4">
    <source>
        <dbReference type="ARBA" id="ARBA00022701"/>
    </source>
</evidence>
<dbReference type="GO" id="GO:0005525">
    <property type="term" value="F:GTP binding"/>
    <property type="evidence" value="ECO:0007669"/>
    <property type="project" value="UniProtKB-KW"/>
</dbReference>
<dbReference type="OrthoDB" id="2588702at2759"/>
<protein>
    <recommendedName>
        <fullName evidence="8">Tubulin/FtsZ GTPase domain-containing protein</fullName>
    </recommendedName>
</protein>
<keyword evidence="5" id="KW-0547">Nucleotide-binding</keyword>
<dbReference type="PANTHER" id="PTHR11588">
    <property type="entry name" value="TUBULIN"/>
    <property type="match status" value="1"/>
</dbReference>
<dbReference type="AlphaFoldDB" id="A0A8J6EN22"/>
<name>A0A8J6EN22_ELECQ</name>
<dbReference type="InterPro" id="IPR000217">
    <property type="entry name" value="Tubulin"/>
</dbReference>
<accession>A0A8J6EN22</accession>
<reference evidence="9" key="1">
    <citation type="thesis" date="2020" institute="ProQuest LLC" country="789 East Eisenhower Parkway, Ann Arbor, MI, USA">
        <title>Comparative Genomics and Chromosome Evolution.</title>
        <authorList>
            <person name="Mudd A.B."/>
        </authorList>
    </citation>
    <scope>NUCLEOTIDE SEQUENCE</scope>
    <source>
        <strain evidence="9">HN-11 Male</strain>
        <tissue evidence="9">Kidney and liver</tissue>
    </source>
</reference>
<evidence type="ECO:0000313" key="9">
    <source>
        <dbReference type="EMBL" id="KAG9471915.1"/>
    </source>
</evidence>
<dbReference type="EMBL" id="WNTK01000092">
    <property type="protein sequence ID" value="KAG9471915.1"/>
    <property type="molecule type" value="Genomic_DNA"/>
</dbReference>
<sequence>MSQIWLQVGQCGNQIGQEWWRIVSNIVAEDDRYPYFSRDGLSNAICVDTEPKVIRKLCQQAKKGNFRDTNIIVGQRGRGKNWAYGYQGISTNGEKSLLDKTMDAFRKEVERRDCYSGTVILHSLCGGTGSGMFHIVKIRIRQG</sequence>
<dbReference type="GO" id="GO:0007017">
    <property type="term" value="P:microtubule-based process"/>
    <property type="evidence" value="ECO:0007669"/>
    <property type="project" value="InterPro"/>
</dbReference>
<evidence type="ECO:0000256" key="3">
    <source>
        <dbReference type="ARBA" id="ARBA00022490"/>
    </source>
</evidence>
<organism evidence="9 10">
    <name type="scientific">Eleutherodactylus coqui</name>
    <name type="common">Puerto Rican coqui</name>
    <dbReference type="NCBI Taxonomy" id="57060"/>
    <lineage>
        <taxon>Eukaryota</taxon>
        <taxon>Metazoa</taxon>
        <taxon>Chordata</taxon>
        <taxon>Craniata</taxon>
        <taxon>Vertebrata</taxon>
        <taxon>Euteleostomi</taxon>
        <taxon>Amphibia</taxon>
        <taxon>Batrachia</taxon>
        <taxon>Anura</taxon>
        <taxon>Neobatrachia</taxon>
        <taxon>Hyloidea</taxon>
        <taxon>Eleutherodactylidae</taxon>
        <taxon>Eleutherodactylinae</taxon>
        <taxon>Eleutherodactylus</taxon>
        <taxon>Eleutherodactylus</taxon>
    </lineage>
</organism>
<dbReference type="Proteomes" id="UP000770717">
    <property type="component" value="Unassembled WGS sequence"/>
</dbReference>
<keyword evidence="10" id="KW-1185">Reference proteome</keyword>
<keyword evidence="4" id="KW-0493">Microtubule</keyword>
<dbReference type="InterPro" id="IPR036525">
    <property type="entry name" value="Tubulin/FtsZ_GTPase_sf"/>
</dbReference>
<evidence type="ECO:0000256" key="1">
    <source>
        <dbReference type="ARBA" id="ARBA00004245"/>
    </source>
</evidence>
<comment type="similarity">
    <text evidence="2">Belongs to the tubulin family.</text>
</comment>
<dbReference type="Pfam" id="PF00091">
    <property type="entry name" value="Tubulin"/>
    <property type="match status" value="1"/>
</dbReference>
<keyword evidence="6" id="KW-0342">GTP-binding</keyword>
<comment type="caution">
    <text evidence="9">The sequence shown here is derived from an EMBL/GenBank/DDBJ whole genome shotgun (WGS) entry which is preliminary data.</text>
</comment>
<evidence type="ECO:0000256" key="5">
    <source>
        <dbReference type="ARBA" id="ARBA00022741"/>
    </source>
</evidence>
<evidence type="ECO:0000259" key="8">
    <source>
        <dbReference type="Pfam" id="PF00091"/>
    </source>
</evidence>
<comment type="subcellular location">
    <subcellularLocation>
        <location evidence="1">Cytoplasm</location>
        <location evidence="1">Cytoskeleton</location>
    </subcellularLocation>
</comment>
<evidence type="ECO:0000256" key="6">
    <source>
        <dbReference type="ARBA" id="ARBA00023134"/>
    </source>
</evidence>
<gene>
    <name evidence="9" type="ORF">GDO78_022337</name>
</gene>
<dbReference type="InterPro" id="IPR003008">
    <property type="entry name" value="Tubulin_FtsZ_GTPase"/>
</dbReference>
<evidence type="ECO:0000256" key="7">
    <source>
        <dbReference type="ARBA" id="ARBA00023212"/>
    </source>
</evidence>
<proteinExistence type="inferred from homology"/>
<dbReference type="EMBL" id="WNTK01000092">
    <property type="protein sequence ID" value="KAG9471916.1"/>
    <property type="molecule type" value="Genomic_DNA"/>
</dbReference>
<feature type="domain" description="Tubulin/FtsZ GTPase" evidence="8">
    <location>
        <begin position="4"/>
        <end position="137"/>
    </location>
</feature>
<keyword evidence="7" id="KW-0206">Cytoskeleton</keyword>
<keyword evidence="3" id="KW-0963">Cytoplasm</keyword>
<dbReference type="PRINTS" id="PR01161">
    <property type="entry name" value="TUBULIN"/>
</dbReference>
<evidence type="ECO:0000256" key="2">
    <source>
        <dbReference type="ARBA" id="ARBA00009636"/>
    </source>
</evidence>
<dbReference type="Gene3D" id="3.40.50.1440">
    <property type="entry name" value="Tubulin/FtsZ, GTPase domain"/>
    <property type="match status" value="1"/>
</dbReference>